<dbReference type="Proteomes" id="UP001162811">
    <property type="component" value="Unassembled WGS sequence"/>
</dbReference>
<dbReference type="SUPFAM" id="SSF51905">
    <property type="entry name" value="FAD/NAD(P)-binding domain"/>
    <property type="match status" value="1"/>
</dbReference>
<comment type="caution">
    <text evidence="7">The sequence shown here is derived from an EMBL/GenBank/DDBJ whole genome shotgun (WGS) entry which is preliminary data.</text>
</comment>
<dbReference type="PANTHER" id="PTHR46056">
    <property type="entry name" value="LONG-CHAIN-ALCOHOL OXIDASE"/>
    <property type="match status" value="1"/>
</dbReference>
<dbReference type="InterPro" id="IPR036188">
    <property type="entry name" value="FAD/NAD-bd_sf"/>
</dbReference>
<keyword evidence="3" id="KW-0274">FAD</keyword>
<dbReference type="InterPro" id="IPR007867">
    <property type="entry name" value="GMC_OxRtase_C"/>
</dbReference>
<evidence type="ECO:0000313" key="7">
    <source>
        <dbReference type="EMBL" id="MCO5397791.1"/>
    </source>
</evidence>
<dbReference type="Pfam" id="PF13450">
    <property type="entry name" value="NAD_binding_8"/>
    <property type="match status" value="1"/>
</dbReference>
<evidence type="ECO:0000313" key="8">
    <source>
        <dbReference type="Proteomes" id="UP001162811"/>
    </source>
</evidence>
<protein>
    <submittedName>
        <fullName evidence="7">GMC family oxidoreductase</fullName>
    </submittedName>
</protein>
<dbReference type="InterPro" id="IPR000172">
    <property type="entry name" value="GMC_OxRdtase_N"/>
</dbReference>
<dbReference type="PANTHER" id="PTHR46056:SF12">
    <property type="entry name" value="LONG-CHAIN-ALCOHOL OXIDASE"/>
    <property type="match status" value="1"/>
</dbReference>
<feature type="domain" description="Glucose-methanol-choline oxidoreductase C-terminal" evidence="6">
    <location>
        <begin position="375"/>
        <end position="506"/>
    </location>
</feature>
<reference evidence="7" key="2">
    <citation type="journal article" date="2023" name="Front. Microbiol.">
        <title>Ralstonia chuxiongensis sp. nov., Ralstonia mojiangensis sp. nov., and Ralstonia soli sp. nov., isolated from tobacco fields, are three novel species in the family Burkholderiaceae.</title>
        <authorList>
            <person name="Lu C.H."/>
            <person name="Zhang Y.Y."/>
            <person name="Jiang N."/>
            <person name="Chen W."/>
            <person name="Shao X."/>
            <person name="Zhao Z.M."/>
            <person name="Lu W.L."/>
            <person name="Hu X."/>
            <person name="Xi Y.X."/>
            <person name="Zou S.Y."/>
            <person name="Wei Q.J."/>
            <person name="Lin Z.L."/>
            <person name="Gong L."/>
            <person name="Gai X.T."/>
            <person name="Zhang L.Q."/>
            <person name="Li J.Y."/>
            <person name="Jin Y."/>
            <person name="Xia Z.Y."/>
        </authorList>
    </citation>
    <scope>NUCLEOTIDE SEQUENCE</scope>
    <source>
        <strain evidence="7">21MJYT02-11</strain>
    </source>
</reference>
<gene>
    <name evidence="7" type="ORF">NG900_06190</name>
</gene>
<evidence type="ECO:0000256" key="2">
    <source>
        <dbReference type="ARBA" id="ARBA00022630"/>
    </source>
</evidence>
<proteinExistence type="inferred from homology"/>
<dbReference type="Pfam" id="PF05199">
    <property type="entry name" value="GMC_oxred_C"/>
    <property type="match status" value="1"/>
</dbReference>
<keyword evidence="4" id="KW-0560">Oxidoreductase</keyword>
<comment type="similarity">
    <text evidence="1">Belongs to the GMC oxidoreductase family.</text>
</comment>
<dbReference type="Pfam" id="PF00732">
    <property type="entry name" value="GMC_oxred_N"/>
    <property type="match status" value="1"/>
</dbReference>
<keyword evidence="8" id="KW-1185">Reference proteome</keyword>
<dbReference type="RefSeq" id="WP_252677992.1">
    <property type="nucleotide sequence ID" value="NZ_JAMXHT010000002.1"/>
</dbReference>
<organism evidence="7 8">
    <name type="scientific">Ralstonia soli</name>
    <dbReference type="NCBI Taxonomy" id="2953896"/>
    <lineage>
        <taxon>Bacteria</taxon>
        <taxon>Pseudomonadati</taxon>
        <taxon>Pseudomonadota</taxon>
        <taxon>Betaproteobacteria</taxon>
        <taxon>Burkholderiales</taxon>
        <taxon>Burkholderiaceae</taxon>
        <taxon>Ralstonia</taxon>
    </lineage>
</organism>
<name>A0ABT1AHE1_9RALS</name>
<accession>A0ABT1AHE1</accession>
<evidence type="ECO:0000256" key="3">
    <source>
        <dbReference type="ARBA" id="ARBA00022827"/>
    </source>
</evidence>
<dbReference type="EMBL" id="JAMXHT010000002">
    <property type="protein sequence ID" value="MCO5397791.1"/>
    <property type="molecule type" value="Genomic_DNA"/>
</dbReference>
<feature type="domain" description="Glucose-methanol-choline oxidoreductase N-terminal" evidence="5">
    <location>
        <begin position="75"/>
        <end position="282"/>
    </location>
</feature>
<evidence type="ECO:0000259" key="5">
    <source>
        <dbReference type="Pfam" id="PF00732"/>
    </source>
</evidence>
<evidence type="ECO:0000256" key="4">
    <source>
        <dbReference type="ARBA" id="ARBA00023002"/>
    </source>
</evidence>
<evidence type="ECO:0000259" key="6">
    <source>
        <dbReference type="Pfam" id="PF05199"/>
    </source>
</evidence>
<reference evidence="7" key="1">
    <citation type="submission" date="2022-06" db="EMBL/GenBank/DDBJ databases">
        <authorList>
            <person name="Lu C.-H."/>
        </authorList>
    </citation>
    <scope>NUCLEOTIDE SEQUENCE</scope>
    <source>
        <strain evidence="7">21MJYT02-11</strain>
    </source>
</reference>
<sequence>MTGKPFEYTDYATLDTINAEVCVIGSGCGGATVAYKLAEAGIDVVVLEKGGYYPASTFDNRELNQAGKVDAERNLTSSTDGSTFLTYGELVGGTSVHYWADSYRTPDDRLALWSDKYGMTGHGKSELAPIFADIERRHHIHEVEPMYYNKMNKLFRTAVEQLGWQGAPIHHARHGCAGSGHCMQGCALNAKQSQLVTSIPSAMALGARVYADLRADRFTFDGKHATQLTASIIDRRRNRPDGRKVTIKAKHFVVAAGGFNTPAFMLAQPGLKEALPGLGKHFGMNPAVFAHGMYKEEIILWRRVPAAYGVEEFRRARYDASGKYVEGGYLLVPDQIQPALMGYTIPGFDAGAAEWMAKLPNVGGAIGWLDDHPNELGEIRLDSKGQREVHYPYGPTTQAMLRDLMKKATIVNFKAGATKVMLSDLRRTTLTSIDQIGLIDSIEIKPGNLFIAAPHPFGGCRMGTDARTSVTDSTHRVHGFDNLFVSDPSVFPTGPSVDPSVTIMAFSYVAAGHIAAALGKQLTPLTAA</sequence>
<dbReference type="Gene3D" id="3.50.50.60">
    <property type="entry name" value="FAD/NAD(P)-binding domain"/>
    <property type="match status" value="2"/>
</dbReference>
<keyword evidence="2" id="KW-0285">Flavoprotein</keyword>
<evidence type="ECO:0000256" key="1">
    <source>
        <dbReference type="ARBA" id="ARBA00010790"/>
    </source>
</evidence>